<dbReference type="SMART" id="SM01330">
    <property type="entry name" value="Frizzled"/>
    <property type="match status" value="1"/>
</dbReference>
<evidence type="ECO:0000256" key="3">
    <source>
        <dbReference type="ARBA" id="ARBA00022473"/>
    </source>
</evidence>
<organism evidence="15">
    <name type="scientific">Schmidtea mediterranea</name>
    <name type="common">Freshwater planarian flatworm</name>
    <dbReference type="NCBI Taxonomy" id="79327"/>
    <lineage>
        <taxon>Eukaryota</taxon>
        <taxon>Metazoa</taxon>
        <taxon>Spiralia</taxon>
        <taxon>Lophotrochozoa</taxon>
        <taxon>Platyhelminthes</taxon>
        <taxon>Rhabditophora</taxon>
        <taxon>Seriata</taxon>
        <taxon>Tricladida</taxon>
        <taxon>Continenticola</taxon>
        <taxon>Geoplanoidea</taxon>
        <taxon>Dugesiidae</taxon>
        <taxon>Schmidtea</taxon>
    </lineage>
</organism>
<dbReference type="OrthoDB" id="5959102at2759"/>
<name>T1DBJ6_SCHMD</name>
<reference evidence="15" key="1">
    <citation type="submission" date="2013-06" db="EMBL/GenBank/DDBJ databases">
        <title>Reactivating head regrowth in a regeneration deficient planarian species.</title>
        <authorList>
            <person name="Liu S.-Y."/>
            <person name="Brandl H."/>
            <person name="Henry I."/>
            <person name="Rink J."/>
        </authorList>
    </citation>
    <scope>NUCLEOTIDE SEQUENCE</scope>
</reference>
<dbReference type="GO" id="GO:0005615">
    <property type="term" value="C:extracellular space"/>
    <property type="evidence" value="ECO:0007669"/>
    <property type="project" value="TreeGrafter"/>
</dbReference>
<accession>T1DBJ6</accession>
<feature type="domain" description="FZ" evidence="12">
    <location>
        <begin position="5"/>
        <end position="140"/>
    </location>
</feature>
<protein>
    <submittedName>
        <fullName evidence="15">Fzd-4-3</fullName>
    </submittedName>
</protein>
<dbReference type="PRINTS" id="PR00489">
    <property type="entry name" value="FRIZZLED"/>
</dbReference>
<dbReference type="InterPro" id="IPR020067">
    <property type="entry name" value="Frizzled_dom"/>
</dbReference>
<sequence length="551" mass="63898">MIKLPPVNICLFLLISIVDSIENEKCKPKPIAIGQCQNKFYNFTSLSQDQEAEVQIPIETYRSLLSNGCSKHLNFLLCSVYVPFCDYDTGIQLEPCRKVCEKVQFDCEPILKLVNLSWPEKLNCSRFPLESSHQMQCMHPSQEENLQRKIQIQNLSLNKDRNNIHEPKQYRGQCRHMRNGEKYVFINRTGRCALKCSENDFFSKESKTIAEIWMKVITSLTFVSTLFTCVTFCHNRRIRYPEQPIIFLTFSYNIYSISILLRLFLGREKVSCDFDPVSGQKILIQEGLENTNCAITFLLNFFFSTATHMWWIMLCLCWTLFCALNVSALSLAKNSGIFHLFVWLMTSVLTVSVLILRSVDADELFGLCSVGEQTPDLLLTFSIIPQLICLIIGFIFLLSGFFFFKYRTKKFSNKSLCHHQKITFLLSIGFRLGLFSIIYIIAIATMICCELYQYYNYHYWSRAPIKFSKRKDAIVAVFLLKFFMNQVVGINSAIWILSLDSVAAWKKCFVMLLEKVTFNKKIKSNSREIESYGQLNSTNSNKYWLYCKSGN</sequence>
<feature type="transmembrane region" description="Helical" evidence="10">
    <location>
        <begin position="340"/>
        <end position="359"/>
    </location>
</feature>
<dbReference type="Pfam" id="PF01392">
    <property type="entry name" value="Fz"/>
    <property type="match status" value="1"/>
</dbReference>
<feature type="transmembrane region" description="Helical" evidence="10">
    <location>
        <begin position="379"/>
        <end position="404"/>
    </location>
</feature>
<feature type="transmembrane region" description="Helical" evidence="10">
    <location>
        <begin position="473"/>
        <end position="497"/>
    </location>
</feature>
<reference evidence="14" key="3">
    <citation type="journal article" date="2017" name="Dev. Cell">
        <title>Antagonistic Self-Organizing Patterning Systems Control Maintenance and Regeneration of the Anteroposterior Axis in Planarians.</title>
        <authorList>
            <person name="Stuckemann T."/>
            <person name="Cleland J.P."/>
            <person name="Werner S."/>
            <person name="Thi-Kim Vu H."/>
            <person name="Bayersdorf R."/>
            <person name="Liu S.Y."/>
            <person name="Friedrich B."/>
            <person name="Julicher F."/>
            <person name="Rink J.C."/>
        </authorList>
    </citation>
    <scope>NUCLEOTIDE SEQUENCE</scope>
</reference>
<evidence type="ECO:0000256" key="8">
    <source>
        <dbReference type="ARBA" id="ARBA00023170"/>
    </source>
</evidence>
<feature type="domain" description="G-protein coupled receptors family 2 profile 2" evidence="13">
    <location>
        <begin position="210"/>
        <end position="504"/>
    </location>
</feature>
<dbReference type="SMART" id="SM00063">
    <property type="entry name" value="FRI"/>
    <property type="match status" value="1"/>
</dbReference>
<evidence type="ECO:0000259" key="12">
    <source>
        <dbReference type="PROSITE" id="PS50038"/>
    </source>
</evidence>
<keyword evidence="7 9" id="KW-1015">Disulfide bond</keyword>
<evidence type="ECO:0000256" key="11">
    <source>
        <dbReference type="SAM" id="SignalP"/>
    </source>
</evidence>
<dbReference type="Gene3D" id="1.10.2000.10">
    <property type="entry name" value="Frizzled cysteine-rich domain"/>
    <property type="match status" value="1"/>
</dbReference>
<keyword evidence="8" id="KW-0675">Receptor</keyword>
<feature type="disulfide bond" evidence="9">
    <location>
        <begin position="69"/>
        <end position="107"/>
    </location>
</feature>
<dbReference type="GO" id="GO:0060070">
    <property type="term" value="P:canonical Wnt signaling pathway"/>
    <property type="evidence" value="ECO:0007669"/>
    <property type="project" value="TreeGrafter"/>
</dbReference>
<dbReference type="PROSITE" id="PS50261">
    <property type="entry name" value="G_PROTEIN_RECEP_F2_4"/>
    <property type="match status" value="1"/>
</dbReference>
<evidence type="ECO:0000313" key="15">
    <source>
        <dbReference type="EMBL" id="JAA92565.1"/>
    </source>
</evidence>
<dbReference type="PANTHER" id="PTHR11309:SF99">
    <property type="entry name" value="FRIZZLED-4"/>
    <property type="match status" value="1"/>
</dbReference>
<feature type="transmembrane region" description="Helical" evidence="10">
    <location>
        <begin position="212"/>
        <end position="233"/>
    </location>
</feature>
<dbReference type="EMBL" id="KY348659">
    <property type="protein sequence ID" value="AQT19764.1"/>
    <property type="molecule type" value="mRNA"/>
</dbReference>
<proteinExistence type="evidence at transcript level"/>
<dbReference type="GO" id="GO:0017147">
    <property type="term" value="F:Wnt-protein binding"/>
    <property type="evidence" value="ECO:0007669"/>
    <property type="project" value="TreeGrafter"/>
</dbReference>
<evidence type="ECO:0000313" key="14">
    <source>
        <dbReference type="EMBL" id="AQT19764.1"/>
    </source>
</evidence>
<evidence type="ECO:0000256" key="5">
    <source>
        <dbReference type="ARBA" id="ARBA00022989"/>
    </source>
</evidence>
<dbReference type="InterPro" id="IPR015526">
    <property type="entry name" value="Frizzled/SFRP"/>
</dbReference>
<evidence type="ECO:0000256" key="10">
    <source>
        <dbReference type="SAM" id="Phobius"/>
    </source>
</evidence>
<reference evidence="14" key="2">
    <citation type="submission" date="2016-12" db="EMBL/GenBank/DDBJ databases">
        <authorList>
            <person name="Song W.-J."/>
            <person name="Kurnit D.M."/>
        </authorList>
    </citation>
    <scope>NUCLEOTIDE SEQUENCE</scope>
</reference>
<dbReference type="GO" id="GO:0016020">
    <property type="term" value="C:membrane"/>
    <property type="evidence" value="ECO:0007669"/>
    <property type="project" value="UniProtKB-SubCell"/>
</dbReference>
<keyword evidence="5 10" id="KW-1133">Transmembrane helix</keyword>
<dbReference type="InterPro" id="IPR000539">
    <property type="entry name" value="Frizzled/Smoothened_7TM"/>
</dbReference>
<keyword evidence="11" id="KW-0732">Signal</keyword>
<dbReference type="EMBL" id="GAKV01000003">
    <property type="protein sequence ID" value="JAA92565.1"/>
    <property type="molecule type" value="mRNA"/>
</dbReference>
<feature type="transmembrane region" description="Helical" evidence="10">
    <location>
        <begin position="245"/>
        <end position="265"/>
    </location>
</feature>
<dbReference type="PANTHER" id="PTHR11309">
    <property type="entry name" value="FRIZZLED"/>
    <property type="match status" value="1"/>
</dbReference>
<evidence type="ECO:0000256" key="9">
    <source>
        <dbReference type="PROSITE-ProRule" id="PRU00090"/>
    </source>
</evidence>
<feature type="disulfide bond" evidence="9">
    <location>
        <begin position="100"/>
        <end position="124"/>
    </location>
</feature>
<dbReference type="Pfam" id="PF01534">
    <property type="entry name" value="Frizzled"/>
    <property type="match status" value="1"/>
</dbReference>
<evidence type="ECO:0000256" key="6">
    <source>
        <dbReference type="ARBA" id="ARBA00023136"/>
    </source>
</evidence>
<feature type="signal peptide" evidence="11">
    <location>
        <begin position="1"/>
        <end position="20"/>
    </location>
</feature>
<evidence type="ECO:0000259" key="13">
    <source>
        <dbReference type="PROSITE" id="PS50261"/>
    </source>
</evidence>
<keyword evidence="6 10" id="KW-0472">Membrane</keyword>
<feature type="disulfide bond" evidence="9">
    <location>
        <begin position="96"/>
        <end position="137"/>
    </location>
</feature>
<evidence type="ECO:0000256" key="1">
    <source>
        <dbReference type="ARBA" id="ARBA00004141"/>
    </source>
</evidence>
<dbReference type="InterPro" id="IPR017981">
    <property type="entry name" value="GPCR_2-like_7TM"/>
</dbReference>
<evidence type="ECO:0000256" key="4">
    <source>
        <dbReference type="ARBA" id="ARBA00022692"/>
    </source>
</evidence>
<comment type="similarity">
    <text evidence="2">Belongs to the G-protein coupled receptor Fz/Smo family.</text>
</comment>
<evidence type="ECO:0000256" key="2">
    <source>
        <dbReference type="ARBA" id="ARBA00008077"/>
    </source>
</evidence>
<comment type="caution">
    <text evidence="9">Lacks conserved residue(s) required for the propagation of feature annotation.</text>
</comment>
<dbReference type="SUPFAM" id="SSF63501">
    <property type="entry name" value="Frizzled cysteine-rich domain"/>
    <property type="match status" value="1"/>
</dbReference>
<evidence type="ECO:0000256" key="7">
    <source>
        <dbReference type="ARBA" id="ARBA00023157"/>
    </source>
</evidence>
<comment type="subcellular location">
    <subcellularLocation>
        <location evidence="1">Membrane</location>
        <topology evidence="1">Multi-pass membrane protein</topology>
    </subcellularLocation>
</comment>
<dbReference type="PROSITE" id="PS50038">
    <property type="entry name" value="FZ"/>
    <property type="match status" value="1"/>
</dbReference>
<dbReference type="AlphaFoldDB" id="T1DBJ6"/>
<dbReference type="GO" id="GO:0004888">
    <property type="term" value="F:transmembrane signaling receptor activity"/>
    <property type="evidence" value="ECO:0007669"/>
    <property type="project" value="InterPro"/>
</dbReference>
<feature type="transmembrane region" description="Helical" evidence="10">
    <location>
        <begin position="424"/>
        <end position="453"/>
    </location>
</feature>
<dbReference type="InterPro" id="IPR036790">
    <property type="entry name" value="Frizzled_dom_sf"/>
</dbReference>
<keyword evidence="4 10" id="KW-0812">Transmembrane</keyword>
<keyword evidence="3" id="KW-0217">Developmental protein</keyword>
<feature type="chain" id="PRO_5015101261" evidence="11">
    <location>
        <begin position="21"/>
        <end position="551"/>
    </location>
</feature>
<feature type="transmembrane region" description="Helical" evidence="10">
    <location>
        <begin position="308"/>
        <end position="328"/>
    </location>
</feature>
<dbReference type="GO" id="GO:0035567">
    <property type="term" value="P:non-canonical Wnt signaling pathway"/>
    <property type="evidence" value="ECO:0007669"/>
    <property type="project" value="TreeGrafter"/>
</dbReference>
<dbReference type="Gene3D" id="1.20.1070.10">
    <property type="entry name" value="Rhodopsin 7-helix transmembrane proteins"/>
    <property type="match status" value="1"/>
</dbReference>